<dbReference type="SUPFAM" id="SSF51735">
    <property type="entry name" value="NAD(P)-binding Rossmann-fold domains"/>
    <property type="match status" value="1"/>
</dbReference>
<name>A0A8J3PSS6_9ACTN</name>
<dbReference type="Gene3D" id="3.40.50.720">
    <property type="entry name" value="NAD(P)-binding Rossmann-like Domain"/>
    <property type="match status" value="1"/>
</dbReference>
<evidence type="ECO:0000313" key="2">
    <source>
        <dbReference type="EMBL" id="GIG79804.1"/>
    </source>
</evidence>
<reference evidence="2 3" key="1">
    <citation type="submission" date="2021-01" db="EMBL/GenBank/DDBJ databases">
        <title>Whole genome shotgun sequence of Planotetraspora kaengkrachanensis NBRC 104272.</title>
        <authorList>
            <person name="Komaki H."/>
            <person name="Tamura T."/>
        </authorList>
    </citation>
    <scope>NUCLEOTIDE SEQUENCE [LARGE SCALE GENOMIC DNA]</scope>
    <source>
        <strain evidence="2 3">NBRC 104272</strain>
    </source>
</reference>
<proteinExistence type="predicted"/>
<gene>
    <name evidence="2" type="ORF">Pka01_29310</name>
</gene>
<evidence type="ECO:0000259" key="1">
    <source>
        <dbReference type="Pfam" id="PF01370"/>
    </source>
</evidence>
<sequence>MRVLIIGGSVFLGRAIVAAALAQGHEVTTFNRGVSGPGLPGVRAVHGDREVPADLDRLVDGREWDVVIDVCGYTPAHVLEAVRRLSGHAGHYTFISTISAYPDFPAKHGVDETFPRHECPPDADADFGEYGVLKAGCERAVEGYFDGPSLIVNPGLIIGPYENVGRLPWWLTRISKGGRVLAPGDPDLPIQLIDARDIAAFTVAQSEKGTTGRYLTGGVPANATFGSWLTDCVEVTGSGAELVWADDRFLLDHEVGQWTELPLWLAQGPETEGGWTHSSAKALAAGLTCRPITETVRDTWAWLKDVPEDERSFGNRMLRHGIDPGKEARILADWDARA</sequence>
<organism evidence="2 3">
    <name type="scientific">Planotetraspora kaengkrachanensis</name>
    <dbReference type="NCBI Taxonomy" id="575193"/>
    <lineage>
        <taxon>Bacteria</taxon>
        <taxon>Bacillati</taxon>
        <taxon>Actinomycetota</taxon>
        <taxon>Actinomycetes</taxon>
        <taxon>Streptosporangiales</taxon>
        <taxon>Streptosporangiaceae</taxon>
        <taxon>Planotetraspora</taxon>
    </lineage>
</organism>
<feature type="domain" description="NAD-dependent epimerase/dehydratase" evidence="1">
    <location>
        <begin position="3"/>
        <end position="71"/>
    </location>
</feature>
<dbReference type="InterPro" id="IPR036291">
    <property type="entry name" value="NAD(P)-bd_dom_sf"/>
</dbReference>
<dbReference type="AlphaFoldDB" id="A0A8J3PSS6"/>
<accession>A0A8J3PSS6</accession>
<evidence type="ECO:0000313" key="3">
    <source>
        <dbReference type="Proteomes" id="UP000630097"/>
    </source>
</evidence>
<dbReference type="InterPro" id="IPR001509">
    <property type="entry name" value="Epimerase_deHydtase"/>
</dbReference>
<protein>
    <submittedName>
        <fullName evidence="2">Reductase</fullName>
    </submittedName>
</protein>
<dbReference type="EMBL" id="BONV01000010">
    <property type="protein sequence ID" value="GIG79804.1"/>
    <property type="molecule type" value="Genomic_DNA"/>
</dbReference>
<keyword evidence="3" id="KW-1185">Reference proteome</keyword>
<dbReference type="Pfam" id="PF01370">
    <property type="entry name" value="Epimerase"/>
    <property type="match status" value="1"/>
</dbReference>
<dbReference type="RefSeq" id="WP_203883233.1">
    <property type="nucleotide sequence ID" value="NZ_BAABHH010000004.1"/>
</dbReference>
<dbReference type="Proteomes" id="UP000630097">
    <property type="component" value="Unassembled WGS sequence"/>
</dbReference>
<comment type="caution">
    <text evidence="2">The sequence shown here is derived from an EMBL/GenBank/DDBJ whole genome shotgun (WGS) entry which is preliminary data.</text>
</comment>